<sequence>MNRLFCFVKSFSRLPKINVKALICFVFSFFIFVEVSHASSSHMSNDNVASSSVDHKTDELTRFNQAVDYDLSGNHAEARKLYNLLKNSRLSSLVAVPSAINLVDLNKVDAAEQAFNEIVSGGALRDRDYARLWQLWMLAKRWAGKQADLVSELKEQAGNKAWSLSWENDIALVYAGKKSPQDVLRIMAQKVAKGEADKDALTETVFFITGYLHYVQHDVKSAKKYARQYQSSFNYASLERPLIEREYIAGK</sequence>
<accession>A0A157J1F6</accession>
<dbReference type="EMBL" id="FJXR01000048">
    <property type="protein sequence ID" value="CZW42548.1"/>
    <property type="molecule type" value="Genomic_DNA"/>
</dbReference>
<reference evidence="1 2" key="1">
    <citation type="submission" date="2016-03" db="EMBL/GenBank/DDBJ databases">
        <authorList>
            <consortium name="Pathogen Informatics"/>
        </authorList>
    </citation>
    <scope>NUCLEOTIDE SEQUENCE [LARGE SCALE GENOMIC DNA]</scope>
    <source>
        <strain evidence="2">e1252</strain>
    </source>
</reference>
<dbReference type="RefSeq" id="WP_063145691.1">
    <property type="nucleotide sequence ID" value="NZ_FKGE01000038.1"/>
</dbReference>
<protein>
    <submittedName>
        <fullName evidence="1">Uncharacterized protein</fullName>
    </submittedName>
</protein>
<evidence type="ECO:0000313" key="2">
    <source>
        <dbReference type="Proteomes" id="UP000076008"/>
    </source>
</evidence>
<dbReference type="Proteomes" id="UP000076008">
    <property type="component" value="Unassembled WGS sequence"/>
</dbReference>
<proteinExistence type="predicted"/>
<gene>
    <name evidence="1" type="ORF">SAMEA2273318_04771</name>
</gene>
<dbReference type="AlphaFoldDB" id="A0A157J1F6"/>
<evidence type="ECO:0000313" key="1">
    <source>
        <dbReference type="EMBL" id="CZW42548.1"/>
    </source>
</evidence>
<organism evidence="1 2">
    <name type="scientific">Enterobacter cloacae</name>
    <dbReference type="NCBI Taxonomy" id="550"/>
    <lineage>
        <taxon>Bacteria</taxon>
        <taxon>Pseudomonadati</taxon>
        <taxon>Pseudomonadota</taxon>
        <taxon>Gammaproteobacteria</taxon>
        <taxon>Enterobacterales</taxon>
        <taxon>Enterobacteriaceae</taxon>
        <taxon>Enterobacter</taxon>
        <taxon>Enterobacter cloacae complex</taxon>
    </lineage>
</organism>
<name>A0A157J1F6_ENTCL</name>